<reference evidence="7 8" key="1">
    <citation type="journal article" date="2012" name="BMC Genomics">
        <title>Complete genome sequence, lifestyle, and multi-drug resistance of the human pathogen Corynebacterium resistens DSM 45100 isolated from blood samples of a leukemia patient.</title>
        <authorList>
            <person name="Schroder J."/>
            <person name="Maus I."/>
            <person name="Meyer K."/>
            <person name="Wordemann S."/>
            <person name="Blom J."/>
            <person name="Jaenicke S."/>
            <person name="Schneider J."/>
            <person name="Trost E."/>
            <person name="Tauch A."/>
        </authorList>
    </citation>
    <scope>NUCLEOTIDE SEQUENCE [LARGE SCALE GENOMIC DNA]</scope>
    <source>
        <strain evidence="8">DSM 45100 / JCM 12819 / CCUG 50093 / GTC 2026 / SICGH 158</strain>
    </source>
</reference>
<dbReference type="PANTHER" id="PTHR43229:SF2">
    <property type="entry name" value="NODULATION PROTEIN J"/>
    <property type="match status" value="1"/>
</dbReference>
<accession>F8E2L3</accession>
<sequence length="266" mass="28245">MNSADTHRFPNGTFTPEPKLAKSGKIVTAQAKIEALLFLRHGEQQLLSMVIPVAMLVGLSIFRVNDIADPVQRMFPMTLAIAVMGAGFTGQAIAVAFDRRYGALKRIGASGVPTWALIAGKVAAVAVVVVLQVLVLTIVATLLGWQPTWSAIPSGVVMLILGVTTFTSLGLLLGGTLSSEMVLALANTIWFVLLGSAVYVAMMGDSLAVVTRYALMMIPSVALSEGFHAAVTGAGINMWAMAVLLVWTFFGVVSARKLFRFTMESD</sequence>
<dbReference type="HOGENOM" id="CLU_039483_4_1_11"/>
<dbReference type="STRING" id="662755.CRES_1070"/>
<dbReference type="eggNOG" id="COG0842">
    <property type="taxonomic scope" value="Bacteria"/>
</dbReference>
<dbReference type="EMBL" id="CP002857">
    <property type="protein sequence ID" value="AEI09426.1"/>
    <property type="molecule type" value="Genomic_DNA"/>
</dbReference>
<protein>
    <submittedName>
        <fullName evidence="7">ABC transport system permease protein</fullName>
    </submittedName>
</protein>
<evidence type="ECO:0000259" key="6">
    <source>
        <dbReference type="Pfam" id="PF12698"/>
    </source>
</evidence>
<keyword evidence="8" id="KW-1185">Reference proteome</keyword>
<proteinExistence type="predicted"/>
<evidence type="ECO:0000256" key="4">
    <source>
        <dbReference type="ARBA" id="ARBA00023136"/>
    </source>
</evidence>
<evidence type="ECO:0000256" key="3">
    <source>
        <dbReference type="ARBA" id="ARBA00022989"/>
    </source>
</evidence>
<feature type="transmembrane region" description="Helical" evidence="5">
    <location>
        <begin position="117"/>
        <end position="143"/>
    </location>
</feature>
<keyword evidence="4 5" id="KW-0472">Membrane</keyword>
<evidence type="ECO:0000256" key="2">
    <source>
        <dbReference type="ARBA" id="ARBA00022692"/>
    </source>
</evidence>
<feature type="transmembrane region" description="Helical" evidence="5">
    <location>
        <begin position="181"/>
        <end position="201"/>
    </location>
</feature>
<dbReference type="GO" id="GO:0140359">
    <property type="term" value="F:ABC-type transporter activity"/>
    <property type="evidence" value="ECO:0007669"/>
    <property type="project" value="InterPro"/>
</dbReference>
<dbReference type="InterPro" id="IPR013525">
    <property type="entry name" value="ABC2_TM"/>
</dbReference>
<name>F8E2L3_CORRG</name>
<organism evidence="7 8">
    <name type="scientific">Corynebacterium resistens (strain DSM 45100 / JCM 12819 / GTC 2026 / SICGH 158)</name>
    <dbReference type="NCBI Taxonomy" id="662755"/>
    <lineage>
        <taxon>Bacteria</taxon>
        <taxon>Bacillati</taxon>
        <taxon>Actinomycetota</taxon>
        <taxon>Actinomycetes</taxon>
        <taxon>Mycobacteriales</taxon>
        <taxon>Corynebacteriaceae</taxon>
        <taxon>Corynebacterium</taxon>
    </lineage>
</organism>
<feature type="transmembrane region" description="Helical" evidence="5">
    <location>
        <begin position="77"/>
        <end position="97"/>
    </location>
</feature>
<dbReference type="KEGG" id="crd:CRES_1070"/>
<evidence type="ECO:0000256" key="5">
    <source>
        <dbReference type="SAM" id="Phobius"/>
    </source>
</evidence>
<evidence type="ECO:0000256" key="1">
    <source>
        <dbReference type="ARBA" id="ARBA00004141"/>
    </source>
</evidence>
<dbReference type="RefSeq" id="WP_013888441.1">
    <property type="nucleotide sequence ID" value="NC_015673.1"/>
</dbReference>
<evidence type="ECO:0000313" key="7">
    <source>
        <dbReference type="EMBL" id="AEI09426.1"/>
    </source>
</evidence>
<feature type="transmembrane region" description="Helical" evidence="5">
    <location>
        <begin position="236"/>
        <end position="255"/>
    </location>
</feature>
<dbReference type="GO" id="GO:0016020">
    <property type="term" value="C:membrane"/>
    <property type="evidence" value="ECO:0007669"/>
    <property type="project" value="UniProtKB-SubCell"/>
</dbReference>
<dbReference type="AlphaFoldDB" id="F8E2L3"/>
<evidence type="ECO:0000313" key="8">
    <source>
        <dbReference type="Proteomes" id="UP000000492"/>
    </source>
</evidence>
<keyword evidence="3 5" id="KW-1133">Transmembrane helix</keyword>
<dbReference type="PANTHER" id="PTHR43229">
    <property type="entry name" value="NODULATION PROTEIN J"/>
    <property type="match status" value="1"/>
</dbReference>
<dbReference type="OrthoDB" id="160207at2"/>
<dbReference type="Pfam" id="PF12698">
    <property type="entry name" value="ABC2_membrane_3"/>
    <property type="match status" value="1"/>
</dbReference>
<feature type="transmembrane region" description="Helical" evidence="5">
    <location>
        <begin position="46"/>
        <end position="65"/>
    </location>
</feature>
<gene>
    <name evidence="7" type="ordered locus">CRES_1070</name>
</gene>
<dbReference type="InterPro" id="IPR051784">
    <property type="entry name" value="Nod_factor_ABC_transporter"/>
</dbReference>
<feature type="transmembrane region" description="Helical" evidence="5">
    <location>
        <begin position="155"/>
        <end position="175"/>
    </location>
</feature>
<dbReference type="Proteomes" id="UP000000492">
    <property type="component" value="Chromosome"/>
</dbReference>
<keyword evidence="2 5" id="KW-0812">Transmembrane</keyword>
<comment type="subcellular location">
    <subcellularLocation>
        <location evidence="1">Membrane</location>
        <topology evidence="1">Multi-pass membrane protein</topology>
    </subcellularLocation>
</comment>
<feature type="domain" description="ABC-2 type transporter transmembrane" evidence="6">
    <location>
        <begin position="75"/>
        <end position="249"/>
    </location>
</feature>